<name>A0A4D6LFF8_VIGUN</name>
<proteinExistence type="predicted"/>
<evidence type="ECO:0000313" key="2">
    <source>
        <dbReference type="EMBL" id="QCD87218.1"/>
    </source>
</evidence>
<keyword evidence="1" id="KW-1133">Transmembrane helix</keyword>
<evidence type="ECO:0000256" key="1">
    <source>
        <dbReference type="SAM" id="Phobius"/>
    </source>
</evidence>
<sequence>MFVVVAAGFASLIADTVGSTMLVVTVVGFAMPVAIAARSYPFVIVVTRFACLSSPLLDLL</sequence>
<gene>
    <name evidence="2" type="ORF">DEO72_LG3g1752</name>
</gene>
<reference evidence="2 3" key="1">
    <citation type="submission" date="2019-04" db="EMBL/GenBank/DDBJ databases">
        <title>An improved genome assembly and genetic linkage map for asparagus bean, Vigna unguiculata ssp. sesquipedialis.</title>
        <authorList>
            <person name="Xia Q."/>
            <person name="Zhang R."/>
            <person name="Dong Y."/>
        </authorList>
    </citation>
    <scope>NUCLEOTIDE SEQUENCE [LARGE SCALE GENOMIC DNA]</scope>
    <source>
        <tissue evidence="2">Leaf</tissue>
    </source>
</reference>
<keyword evidence="3" id="KW-1185">Reference proteome</keyword>
<feature type="transmembrane region" description="Helical" evidence="1">
    <location>
        <begin position="29"/>
        <end position="51"/>
    </location>
</feature>
<keyword evidence="1" id="KW-0812">Transmembrane</keyword>
<dbReference type="Proteomes" id="UP000501690">
    <property type="component" value="Linkage Group LG3"/>
</dbReference>
<dbReference type="EMBL" id="CP039347">
    <property type="protein sequence ID" value="QCD87218.1"/>
    <property type="molecule type" value="Genomic_DNA"/>
</dbReference>
<protein>
    <submittedName>
        <fullName evidence="2">Uncharacterized protein</fullName>
    </submittedName>
</protein>
<dbReference type="AlphaFoldDB" id="A0A4D6LFF8"/>
<accession>A0A4D6LFF8</accession>
<evidence type="ECO:0000313" key="3">
    <source>
        <dbReference type="Proteomes" id="UP000501690"/>
    </source>
</evidence>
<organism evidence="2 3">
    <name type="scientific">Vigna unguiculata</name>
    <name type="common">Cowpea</name>
    <dbReference type="NCBI Taxonomy" id="3917"/>
    <lineage>
        <taxon>Eukaryota</taxon>
        <taxon>Viridiplantae</taxon>
        <taxon>Streptophyta</taxon>
        <taxon>Embryophyta</taxon>
        <taxon>Tracheophyta</taxon>
        <taxon>Spermatophyta</taxon>
        <taxon>Magnoliopsida</taxon>
        <taxon>eudicotyledons</taxon>
        <taxon>Gunneridae</taxon>
        <taxon>Pentapetalae</taxon>
        <taxon>rosids</taxon>
        <taxon>fabids</taxon>
        <taxon>Fabales</taxon>
        <taxon>Fabaceae</taxon>
        <taxon>Papilionoideae</taxon>
        <taxon>50 kb inversion clade</taxon>
        <taxon>NPAAA clade</taxon>
        <taxon>indigoferoid/millettioid clade</taxon>
        <taxon>Phaseoleae</taxon>
        <taxon>Vigna</taxon>
    </lineage>
</organism>
<keyword evidence="1" id="KW-0472">Membrane</keyword>